<proteinExistence type="predicted"/>
<evidence type="ECO:0000313" key="2">
    <source>
        <dbReference type="EnsemblPlants" id="EMT25445"/>
    </source>
</evidence>
<feature type="compositionally biased region" description="Low complexity" evidence="1">
    <location>
        <begin position="120"/>
        <end position="131"/>
    </location>
</feature>
<feature type="compositionally biased region" description="Polar residues" evidence="1">
    <location>
        <begin position="291"/>
        <end position="300"/>
    </location>
</feature>
<protein>
    <submittedName>
        <fullName evidence="2">Uncharacterized protein</fullName>
    </submittedName>
</protein>
<dbReference type="EnsemblPlants" id="EMT25445">
    <property type="protein sequence ID" value="EMT25445"/>
    <property type="gene ID" value="F775_04084"/>
</dbReference>
<feature type="compositionally biased region" description="Basic and acidic residues" evidence="1">
    <location>
        <begin position="133"/>
        <end position="171"/>
    </location>
</feature>
<feature type="compositionally biased region" description="Low complexity" evidence="1">
    <location>
        <begin position="214"/>
        <end position="224"/>
    </location>
</feature>
<dbReference type="PANTHER" id="PTHR33871">
    <property type="entry name" value="OS05G0503100 PROTEIN-RELATED"/>
    <property type="match status" value="1"/>
</dbReference>
<sequence>MAPAQGQIDPSYCKAANVQRGKRRLRALLLGAPGMGSCVSKKAARGSDEAKVAPPLPPEKDNALAPPPPPLVVVEEEVKEVLSETAVRRTSPPEPEPQPEPEPEHEKEKMVQEHEEGEASDSVSVGSSVVDKAMVKAGREQEVEKRTVDVPEKGRARRMEPEQKKKCKDAGNGRARSPSPAAKQRRAGAIVSEQPVPPRPRRESPAVVSGIGCRSGRFSPSAARRAAESAVRRSYSAREADMALPSSAKRSLNTNINCNGGSGVRRDPGEHSGRRSDSPARRPPASPAANGTISRQSSATRKGPKENTSSEKTKHQGGRGRAPMEVGDELDEAPLAGKERREAADAAMGQNPSVAMECFIFL</sequence>
<feature type="compositionally biased region" description="Polar residues" evidence="1">
    <location>
        <begin position="248"/>
        <end position="259"/>
    </location>
</feature>
<feature type="compositionally biased region" description="Basic and acidic residues" evidence="1">
    <location>
        <begin position="264"/>
        <end position="280"/>
    </location>
</feature>
<feature type="compositionally biased region" description="Basic and acidic residues" evidence="1">
    <location>
        <begin position="303"/>
        <end position="314"/>
    </location>
</feature>
<name>M8BKC8_AEGTA</name>
<accession>M8BKC8</accession>
<dbReference type="PANTHER" id="PTHR33871:SF8">
    <property type="entry name" value="OS03G0582800 PROTEIN"/>
    <property type="match status" value="1"/>
</dbReference>
<reference evidence="2" key="1">
    <citation type="submission" date="2015-06" db="UniProtKB">
        <authorList>
            <consortium name="EnsemblPlants"/>
        </authorList>
    </citation>
    <scope>IDENTIFICATION</scope>
</reference>
<feature type="region of interest" description="Disordered" evidence="1">
    <location>
        <begin position="32"/>
        <end position="349"/>
    </location>
</feature>
<evidence type="ECO:0000256" key="1">
    <source>
        <dbReference type="SAM" id="MobiDB-lite"/>
    </source>
</evidence>
<feature type="compositionally biased region" description="Basic and acidic residues" evidence="1">
    <location>
        <begin position="225"/>
        <end position="241"/>
    </location>
</feature>
<dbReference type="AlphaFoldDB" id="M8BKC8"/>
<feature type="compositionally biased region" description="Basic and acidic residues" evidence="1">
    <location>
        <begin position="102"/>
        <end position="114"/>
    </location>
</feature>
<organism evidence="2">
    <name type="scientific">Aegilops tauschii</name>
    <name type="common">Tausch's goatgrass</name>
    <name type="synonym">Aegilops squarrosa</name>
    <dbReference type="NCBI Taxonomy" id="37682"/>
    <lineage>
        <taxon>Eukaryota</taxon>
        <taxon>Viridiplantae</taxon>
        <taxon>Streptophyta</taxon>
        <taxon>Embryophyta</taxon>
        <taxon>Tracheophyta</taxon>
        <taxon>Spermatophyta</taxon>
        <taxon>Magnoliopsida</taxon>
        <taxon>Liliopsida</taxon>
        <taxon>Poales</taxon>
        <taxon>Poaceae</taxon>
        <taxon>BOP clade</taxon>
        <taxon>Pooideae</taxon>
        <taxon>Triticodae</taxon>
        <taxon>Triticeae</taxon>
        <taxon>Triticinae</taxon>
        <taxon>Aegilops</taxon>
    </lineage>
</organism>